<keyword evidence="3" id="KW-1185">Reference proteome</keyword>
<evidence type="ECO:0000256" key="1">
    <source>
        <dbReference type="SAM" id="Phobius"/>
    </source>
</evidence>
<evidence type="ECO:0000313" key="2">
    <source>
        <dbReference type="EMBL" id="KAK8881418.1"/>
    </source>
</evidence>
<protein>
    <submittedName>
        <fullName evidence="2">Uncharacterized protein</fullName>
    </submittedName>
</protein>
<sequence>MLLLCMLSIFHDKQQKIKHDCYSSFNPFNGFSQNTINYFISCPKETTQSIKLSDNANINSISISGETNVFISCLNTMQSKIKLLIYDKPNISFGNHCYFNSIEMYGIPTINLIPNSNITVRNLVMKNSLYSLPINIHHIIYSYNETKRIIRSKNEFSQNTKIYNCSNANLILSEELLFKCDSEQISLKNVDLLDLTITIADSIQFINESSNNEQAEKILDEVISSLSLNFRSKIIFTDFFHFECFEAALETLSFLNLEILMNMTWQKYTKSDSDCVWESESYYSEFEFLKDEFNWLVERTGWRKICLNEEAYLYYKDETNTEIITFSKTTSWLIIGSIVLFIFLLIVASILIAFYKYNYSKSRVENEHSEKND</sequence>
<evidence type="ECO:0000313" key="3">
    <source>
        <dbReference type="Proteomes" id="UP001470230"/>
    </source>
</evidence>
<keyword evidence="1" id="KW-1133">Transmembrane helix</keyword>
<name>A0ABR2JSJ6_9EUKA</name>
<accession>A0ABR2JSJ6</accession>
<keyword evidence="1" id="KW-0812">Transmembrane</keyword>
<organism evidence="2 3">
    <name type="scientific">Tritrichomonas musculus</name>
    <dbReference type="NCBI Taxonomy" id="1915356"/>
    <lineage>
        <taxon>Eukaryota</taxon>
        <taxon>Metamonada</taxon>
        <taxon>Parabasalia</taxon>
        <taxon>Tritrichomonadida</taxon>
        <taxon>Tritrichomonadidae</taxon>
        <taxon>Tritrichomonas</taxon>
    </lineage>
</organism>
<reference evidence="2 3" key="1">
    <citation type="submission" date="2024-04" db="EMBL/GenBank/DDBJ databases">
        <title>Tritrichomonas musculus Genome.</title>
        <authorList>
            <person name="Alves-Ferreira E."/>
            <person name="Grigg M."/>
            <person name="Lorenzi H."/>
            <person name="Galac M."/>
        </authorList>
    </citation>
    <scope>NUCLEOTIDE SEQUENCE [LARGE SCALE GENOMIC DNA]</scope>
    <source>
        <strain evidence="2 3">EAF2021</strain>
    </source>
</reference>
<dbReference type="Proteomes" id="UP001470230">
    <property type="component" value="Unassembled WGS sequence"/>
</dbReference>
<feature type="transmembrane region" description="Helical" evidence="1">
    <location>
        <begin position="332"/>
        <end position="355"/>
    </location>
</feature>
<proteinExistence type="predicted"/>
<gene>
    <name evidence="2" type="ORF">M9Y10_004154</name>
</gene>
<keyword evidence="1" id="KW-0472">Membrane</keyword>
<comment type="caution">
    <text evidence="2">The sequence shown here is derived from an EMBL/GenBank/DDBJ whole genome shotgun (WGS) entry which is preliminary data.</text>
</comment>
<dbReference type="EMBL" id="JAPFFF010000010">
    <property type="protein sequence ID" value="KAK8881418.1"/>
    <property type="molecule type" value="Genomic_DNA"/>
</dbReference>